<dbReference type="Proteomes" id="UP000199409">
    <property type="component" value="Unassembled WGS sequence"/>
</dbReference>
<dbReference type="STRING" id="37625.SAMN05660420_01447"/>
<name>A0A1H3YZQ7_9BACT</name>
<proteinExistence type="predicted"/>
<dbReference type="GO" id="GO:0005524">
    <property type="term" value="F:ATP binding"/>
    <property type="evidence" value="ECO:0007669"/>
    <property type="project" value="UniProtKB-KW"/>
</dbReference>
<dbReference type="Gene3D" id="2.30.30.940">
    <property type="match status" value="1"/>
</dbReference>
<dbReference type="PANTHER" id="PTHR43788:SF6">
    <property type="entry name" value="DNA HELICASE B"/>
    <property type="match status" value="1"/>
</dbReference>
<gene>
    <name evidence="4" type="ORF">SAMN05660420_01447</name>
</gene>
<dbReference type="InterPro" id="IPR027417">
    <property type="entry name" value="P-loop_NTPase"/>
</dbReference>
<accession>A0A1H3YZQ7</accession>
<dbReference type="OrthoDB" id="9803432at2"/>
<dbReference type="CDD" id="cd17933">
    <property type="entry name" value="DEXSc_RecD-like"/>
    <property type="match status" value="1"/>
</dbReference>
<sequence>MFKPTTVAAGRVGIYYSDTRHDPGYYLRSNQGYQIYGSGVRKAGFWGPAKESHFQRFEELAGDKRKTKCVDLTLSSPKSVSMAVAYGNRKQRRGILKGRENAIKKTLKYLEKNGYIRVRRKENGVEKSYPAEGIVFLDVLHLLSRNLDPQIHNHVLLANHGYVKGDPKSYALDFTPLYKHQKQITQIFRSFERVEMEKLGFGTRTKYDKKENVSYELDCVTNEQIKAESSRSKDILEYLAKDNLTRETATSEQLQKATLRTRKAKVQVDRETMEVAFEARAKSQGYEIKETEGFTQVTQIQADRLTLAGLEKLIDSRVTYTRQDIVNETIKVAAAEGLAVDADMIKRSMAKAFKKADVFKLPGQQVRKVATAEDEFISLRLLRSENRNDRWMKDSQGTRPTLASRPEIEFQVDCAANRILNFVFEGEQKEAAINILESTDMISGIQGDPGTGKTTLLQVVAEVFGRDRMLGLAVSGVASKKLADETGMQGATTAKFLTDYEKRQRALKLGGSPEAKSDLRKTTYLEFLEQPYSMIVVDEASMVGEVQADKLAQIAKETGARLILVGDTKQLQAVAPGSPFERWQQQGMKTSFLQEIRRQEKEVDKKAVEAVTLRESAKEAVEIIKTGKGLEQIDEDEKRLQKTVDYWMERREATGRDPLLITGLNRDKDALNEAIRERLGLAGTGQTFTVLTSDDKIVDREFAPNDRIVFLKADGLKRVKTSDDHKILNGEQAVIMDIEGDKFRVAMLDENGKRNGVTAFFYIKEYQKIDSAYSLTIHKSQGQSIPDAIYSIRSNSALLNKNEFLVGISRHKQNLKIFTDDIEKMQIKADQWGIRESGLNRFLAGVKAEMGGSHFINGCRVIVESQQIFIDGIEKIRKQLIAAYGSPYKAPKVQKEAFEGALNKARENLRINMQALRKRIPAEPNPVENRLTRQIKVWSAKMLEIEEMPAIKGREIGLKMQKLNAADRKLIEELTKALPEKNTIDFKSKVALKTIQEIRQTEIDFSEIRLEMIEDESAEELLIDELDSQDDDLAPRSH</sequence>
<evidence type="ECO:0000313" key="5">
    <source>
        <dbReference type="Proteomes" id="UP000199409"/>
    </source>
</evidence>
<dbReference type="InterPro" id="IPR050534">
    <property type="entry name" value="Coronavir_polyprotein_1ab"/>
</dbReference>
<keyword evidence="5" id="KW-1185">Reference proteome</keyword>
<dbReference type="NCBIfam" id="NF041492">
    <property type="entry name" value="MobF"/>
    <property type="match status" value="1"/>
</dbReference>
<dbReference type="AlphaFoldDB" id="A0A1H3YZQ7"/>
<evidence type="ECO:0000256" key="2">
    <source>
        <dbReference type="ARBA" id="ARBA00022840"/>
    </source>
</evidence>
<protein>
    <submittedName>
        <fullName evidence="4">Conjugative relaxase domain-containing protein, TrwC/TraI family</fullName>
    </submittedName>
</protein>
<keyword evidence="2" id="KW-0067">ATP-binding</keyword>
<evidence type="ECO:0000256" key="1">
    <source>
        <dbReference type="ARBA" id="ARBA00022741"/>
    </source>
</evidence>
<dbReference type="Gene3D" id="3.40.50.300">
    <property type="entry name" value="P-loop containing nucleotide triphosphate hydrolases"/>
    <property type="match status" value="2"/>
</dbReference>
<feature type="domain" description="TrwC relaxase" evidence="3">
    <location>
        <begin position="15"/>
        <end position="282"/>
    </location>
</feature>
<dbReference type="CDD" id="cd18809">
    <property type="entry name" value="SF1_C_RecD"/>
    <property type="match status" value="1"/>
</dbReference>
<dbReference type="EMBL" id="FNQN01000003">
    <property type="protein sequence ID" value="SEA16582.1"/>
    <property type="molecule type" value="Genomic_DNA"/>
</dbReference>
<dbReference type="Pfam" id="PF08751">
    <property type="entry name" value="TrwC"/>
    <property type="match status" value="1"/>
</dbReference>
<dbReference type="GO" id="GO:0003678">
    <property type="term" value="F:DNA helicase activity"/>
    <property type="evidence" value="ECO:0007669"/>
    <property type="project" value="UniProtKB-ARBA"/>
</dbReference>
<dbReference type="PANTHER" id="PTHR43788">
    <property type="entry name" value="DNA2/NAM7 HELICASE FAMILY MEMBER"/>
    <property type="match status" value="1"/>
</dbReference>
<dbReference type="InterPro" id="IPR014862">
    <property type="entry name" value="TrwC"/>
</dbReference>
<evidence type="ECO:0000313" key="4">
    <source>
        <dbReference type="EMBL" id="SEA16582.1"/>
    </source>
</evidence>
<dbReference type="RefSeq" id="WP_092346189.1">
    <property type="nucleotide sequence ID" value="NZ_FNQN01000003.1"/>
</dbReference>
<evidence type="ECO:0000259" key="3">
    <source>
        <dbReference type="Pfam" id="PF08751"/>
    </source>
</evidence>
<dbReference type="Pfam" id="PF13604">
    <property type="entry name" value="AAA_30"/>
    <property type="match status" value="1"/>
</dbReference>
<dbReference type="SUPFAM" id="SSF52540">
    <property type="entry name" value="P-loop containing nucleoside triphosphate hydrolases"/>
    <property type="match status" value="2"/>
</dbReference>
<reference evidence="4 5" key="1">
    <citation type="submission" date="2016-10" db="EMBL/GenBank/DDBJ databases">
        <authorList>
            <person name="de Groot N.N."/>
        </authorList>
    </citation>
    <scope>NUCLEOTIDE SEQUENCE [LARGE SCALE GENOMIC DNA]</scope>
    <source>
        <strain evidence="4 5">DSM 7343</strain>
    </source>
</reference>
<dbReference type="SUPFAM" id="SSF55464">
    <property type="entry name" value="Origin of replication-binding domain, RBD-like"/>
    <property type="match status" value="1"/>
</dbReference>
<organism evidence="4 5">
    <name type="scientific">Desulfuromusa kysingii</name>
    <dbReference type="NCBI Taxonomy" id="37625"/>
    <lineage>
        <taxon>Bacteria</taxon>
        <taxon>Pseudomonadati</taxon>
        <taxon>Thermodesulfobacteriota</taxon>
        <taxon>Desulfuromonadia</taxon>
        <taxon>Desulfuromonadales</taxon>
        <taxon>Geopsychrobacteraceae</taxon>
        <taxon>Desulfuromusa</taxon>
    </lineage>
</organism>
<keyword evidence="1" id="KW-0547">Nucleotide-binding</keyword>